<accession>A0AB39XVM1</accession>
<sequence length="439" mass="47756">MAALTPALPASAAQAVPHDHHPGQAPRHAVTIPTDATQDRLRDPVVTPLGSFGGIRYVQYDGVFEGETSTGRFRVPYRISAPADPHRTNGTAVVEPSHFVVGLGALNVYLRRDFLFRQGFVHAGIGWSTLGNRILDPSVPGTFIEGGVEEDGAKVDDEIVTDFAEALSSRSSGARPLVGKVSRRYGTGFSDSSDPLLRLVHSGDATGALDLVLPITTEGFDPQADIAAGLYKGKVLIVNSEFDDSTNLTDRGIVTKRYRFYVVAGSPHTPDPLDAPLDVPFPVRGTTPASFVPALRAHFLQGHNWVRKGSPPPTSTQLRTASDNTIARDANGNAITEDRTGRLVPRLPFVELGEARFITGFTGSYDNVRTVQQLGFSSHQAYAKAFENKLRDYRKAGFILPQDARDMSRRAKLCPPSTFTETYRDHYAEFVAIRPCTTR</sequence>
<feature type="region of interest" description="Disordered" evidence="1">
    <location>
        <begin position="1"/>
        <end position="35"/>
    </location>
</feature>
<feature type="compositionally biased region" description="Low complexity" evidence="1">
    <location>
        <begin position="1"/>
        <end position="15"/>
    </location>
</feature>
<dbReference type="RefSeq" id="WP_369776332.1">
    <property type="nucleotide sequence ID" value="NZ_CP165727.1"/>
</dbReference>
<dbReference type="InterPro" id="IPR045394">
    <property type="entry name" value="Abhydrolase_dom"/>
</dbReference>
<evidence type="ECO:0000313" key="3">
    <source>
        <dbReference type="EMBL" id="XDV61561.1"/>
    </source>
</evidence>
<dbReference type="Pfam" id="PF20091">
    <property type="entry name" value="Abhydrolase_10"/>
    <property type="match status" value="1"/>
</dbReference>
<reference evidence="3" key="1">
    <citation type="submission" date="2024-08" db="EMBL/GenBank/DDBJ databases">
        <authorList>
            <person name="Yu S.T."/>
        </authorList>
    </citation>
    <scope>NUCLEOTIDE SEQUENCE</scope>
    <source>
        <strain evidence="3">R33</strain>
    </source>
</reference>
<protein>
    <submittedName>
        <fullName evidence="3">Alpha/beta hydrolase domain-containing protein</fullName>
    </submittedName>
</protein>
<organism evidence="3">
    <name type="scientific">Streptomyces sp. R33</name>
    <dbReference type="NCBI Taxonomy" id="3238629"/>
    <lineage>
        <taxon>Bacteria</taxon>
        <taxon>Bacillati</taxon>
        <taxon>Actinomycetota</taxon>
        <taxon>Actinomycetes</taxon>
        <taxon>Kitasatosporales</taxon>
        <taxon>Streptomycetaceae</taxon>
        <taxon>Streptomyces</taxon>
    </lineage>
</organism>
<name>A0AB39XVM1_9ACTN</name>
<proteinExistence type="predicted"/>
<evidence type="ECO:0000259" key="2">
    <source>
        <dbReference type="Pfam" id="PF20091"/>
    </source>
</evidence>
<dbReference type="AlphaFoldDB" id="A0AB39XVM1"/>
<dbReference type="EMBL" id="CP165727">
    <property type="protein sequence ID" value="XDV61561.1"/>
    <property type="molecule type" value="Genomic_DNA"/>
</dbReference>
<feature type="domain" description="Alpha/beta hydrolase" evidence="2">
    <location>
        <begin position="79"/>
        <end position="407"/>
    </location>
</feature>
<keyword evidence="3" id="KW-0378">Hydrolase</keyword>
<gene>
    <name evidence="3" type="ORF">AB5J51_00410</name>
</gene>
<dbReference type="GO" id="GO:0016787">
    <property type="term" value="F:hydrolase activity"/>
    <property type="evidence" value="ECO:0007669"/>
    <property type="project" value="UniProtKB-KW"/>
</dbReference>
<evidence type="ECO:0000256" key="1">
    <source>
        <dbReference type="SAM" id="MobiDB-lite"/>
    </source>
</evidence>